<keyword evidence="1 6" id="KW-0547">Nucleotide-binding</keyword>
<dbReference type="InterPro" id="IPR035649">
    <property type="entry name" value="EFG_V"/>
</dbReference>
<feature type="binding site" evidence="6">
    <location>
        <begin position="165"/>
        <end position="168"/>
    </location>
    <ligand>
        <name>GTP</name>
        <dbReference type="ChEBI" id="CHEBI:37565"/>
    </ligand>
</feature>
<dbReference type="SMART" id="SM00838">
    <property type="entry name" value="EFG_C"/>
    <property type="match status" value="1"/>
</dbReference>
<dbReference type="Pfam" id="PF03144">
    <property type="entry name" value="GTP_EFTU_D2"/>
    <property type="match status" value="1"/>
</dbReference>
<evidence type="ECO:0000313" key="9">
    <source>
        <dbReference type="Proteomes" id="UP000501346"/>
    </source>
</evidence>
<evidence type="ECO:0000259" key="7">
    <source>
        <dbReference type="PROSITE" id="PS51722"/>
    </source>
</evidence>
<reference evidence="8 9" key="1">
    <citation type="journal article" date="2019" name="BMC Genomics">
        <title>Chromosome level assembly and comparative genome analysis confirm lager-brewing yeasts originated from a single hybridization.</title>
        <authorList>
            <person name="Salazar A.N."/>
            <person name="Gorter de Vries A.R."/>
            <person name="van den Broek M."/>
            <person name="Brouwers N."/>
            <person name="de la Torre Cortes P."/>
            <person name="Kuijpers N.G.A."/>
            <person name="Daran J.G."/>
            <person name="Abeel T."/>
        </authorList>
    </citation>
    <scope>NUCLEOTIDE SEQUENCE [LARGE SCALE GENOMIC DNA]</scope>
    <source>
        <strain evidence="8 9">CBS 1483</strain>
    </source>
</reference>
<dbReference type="OrthoDB" id="198619at2759"/>
<comment type="subcellular location">
    <subcellularLocation>
        <location evidence="6">Mitochondrion</location>
    </subcellularLocation>
</comment>
<dbReference type="HAMAP" id="MF_03059">
    <property type="entry name" value="mEF_G_2"/>
    <property type="match status" value="1"/>
</dbReference>
<dbReference type="GO" id="GO:0032543">
    <property type="term" value="P:mitochondrial translation"/>
    <property type="evidence" value="ECO:0007669"/>
    <property type="project" value="UniProtKB-UniRule"/>
</dbReference>
<dbReference type="InterPro" id="IPR035647">
    <property type="entry name" value="EFG_III/V"/>
</dbReference>
<dbReference type="NCBIfam" id="TIGR00231">
    <property type="entry name" value="small_GTP"/>
    <property type="match status" value="1"/>
</dbReference>
<dbReference type="InterPro" id="IPR009022">
    <property type="entry name" value="EFG_III"/>
</dbReference>
<dbReference type="SUPFAM" id="SSF50447">
    <property type="entry name" value="Translation proteins"/>
    <property type="match status" value="1"/>
</dbReference>
<evidence type="ECO:0000256" key="3">
    <source>
        <dbReference type="ARBA" id="ARBA00022946"/>
    </source>
</evidence>
<dbReference type="InterPro" id="IPR031157">
    <property type="entry name" value="G_TR_CS"/>
</dbReference>
<keyword evidence="5 6" id="KW-0342">GTP-binding</keyword>
<dbReference type="Proteomes" id="UP000501346">
    <property type="component" value="Chromosome ScX-SeX"/>
</dbReference>
<dbReference type="CDD" id="cd03713">
    <property type="entry name" value="EFG_mtEFG_C"/>
    <property type="match status" value="1"/>
</dbReference>
<dbReference type="FunFam" id="3.30.70.870:FF:000007">
    <property type="entry name" value="Ribosome-releasing factor 2, mitochondrial"/>
    <property type="match status" value="1"/>
</dbReference>
<dbReference type="InterPro" id="IPR030851">
    <property type="entry name" value="EFG2"/>
</dbReference>
<evidence type="ECO:0000256" key="2">
    <source>
        <dbReference type="ARBA" id="ARBA00022917"/>
    </source>
</evidence>
<dbReference type="Gene3D" id="3.30.70.870">
    <property type="entry name" value="Elongation Factor G (Translational Gtpase), domain 3"/>
    <property type="match status" value="1"/>
</dbReference>
<dbReference type="CDD" id="cd01886">
    <property type="entry name" value="EF-G"/>
    <property type="match status" value="1"/>
</dbReference>
<dbReference type="FunFam" id="3.30.70.240:FF:000024">
    <property type="entry name" value="Ribosome-releasing factor 2, mitochondrial"/>
    <property type="match status" value="1"/>
</dbReference>
<feature type="binding site" evidence="6">
    <location>
        <begin position="48"/>
        <end position="55"/>
    </location>
    <ligand>
        <name>GTP</name>
        <dbReference type="ChEBI" id="CHEBI:37565"/>
    </ligand>
</feature>
<dbReference type="SUPFAM" id="SSF52540">
    <property type="entry name" value="P-loop containing nucleoside triphosphate hydrolases"/>
    <property type="match status" value="1"/>
</dbReference>
<protein>
    <recommendedName>
        <fullName evidence="6">Ribosome-releasing factor 2, mitochondrial</fullName>
        <shortName evidence="6">RRF2mt</shortName>
    </recommendedName>
    <alternativeName>
        <fullName evidence="6">Elongation factor G 2, mitochondrial</fullName>
        <shortName evidence="6">EF-G2mt</shortName>
        <shortName evidence="6">mEF-G 2</shortName>
    </alternativeName>
</protein>
<sequence>MWKWNVRRWAGARVNISKNRLSVINVGSRYLSTARSPLSKVRNIGIIAHIDAGKTTTTERMLYYAGISKHIGDVDTGDTITDFLEQERSRGITIQSAAISFPWRNTFAINLIDTPGHIDFTFEVIRALKVIDSCVVILDAVAGVEAQTEKVWKQSKSKPKICFINKMDRMGASFNHTVNDLINKFMRGTTTKPVLVNIPYYRKQPTSNDYVFQGVIDVVNGKRLTWNPENPDEIIVDELDGTSLEQCNRCRESMIETLTEYDEDLVQHFLEEAEGDYSKVSAQFLNASIRKLTMKNMIVPVLCGASFKNIGVQPLLDAIVNYLPSPIEAELPELNDKTVPMKYDPKVGCLVNNNKNLCIALAFKVITDPIRGKQIFIRIYSGTLNSGNTVYNSTTGEKFKLGKLLIPHAGTSQPVNILTAGQIGLLTGSTVENNISTGDTLITHSSKKDGLKSLDKKKELTLKINSIFIPPPVFGVSIEPRTLSNKKSMEEALNTLITEDPSLSISQNDETGQTVLNGMGELHLEIAKDRLVNDLKADVEFGQLMVSYKETINSETNIETYESDDGYRFSLSLLPNSDALPNCLAYPLGVNENFLIMEKNGNWDKEWKYQVSFESILNSIIASCIVGLQRGGKIANFPLYACSIKINSDWSVPPDIETPQEILKITRNLIFKALNDLKPEKYNLLEPIMNLDLTIPQSDVGTVLQDLTGARKAQILSIEDESSVSNSGASTCNSPENSNRIYIPSDAVTTLHATKDKKNTQETSSNVKKIIKAKVPLREITTYTNKLRSLSQGRGEFNIEYSDMEKVTNDRLQSILHDL</sequence>
<evidence type="ECO:0000256" key="4">
    <source>
        <dbReference type="ARBA" id="ARBA00023128"/>
    </source>
</evidence>
<dbReference type="InterPro" id="IPR000640">
    <property type="entry name" value="EFG_V-like"/>
</dbReference>
<dbReference type="Gene3D" id="2.40.30.10">
    <property type="entry name" value="Translation factors"/>
    <property type="match status" value="1"/>
</dbReference>
<dbReference type="Pfam" id="PF00009">
    <property type="entry name" value="GTP_EFTU"/>
    <property type="match status" value="1"/>
</dbReference>
<dbReference type="PRINTS" id="PR00315">
    <property type="entry name" value="ELONGATNFCT"/>
</dbReference>
<dbReference type="PROSITE" id="PS00301">
    <property type="entry name" value="G_TR_1"/>
    <property type="match status" value="1"/>
</dbReference>
<dbReference type="GO" id="GO:0005739">
    <property type="term" value="C:mitochondrion"/>
    <property type="evidence" value="ECO:0007669"/>
    <property type="project" value="UniProtKB-SubCell"/>
</dbReference>
<dbReference type="CDD" id="cd16262">
    <property type="entry name" value="EFG_III"/>
    <property type="match status" value="1"/>
</dbReference>
<dbReference type="Pfam" id="PF14492">
    <property type="entry name" value="EFG_III"/>
    <property type="match status" value="1"/>
</dbReference>
<dbReference type="Gene3D" id="3.30.70.240">
    <property type="match status" value="1"/>
</dbReference>
<dbReference type="FunFam" id="2.40.30.10:FF:000166">
    <property type="entry name" value="Ribosome-releasing factor 2, mitochondrial"/>
    <property type="match status" value="1"/>
</dbReference>
<organism evidence="8 9">
    <name type="scientific">Saccharomyces pastorianus</name>
    <name type="common">Lager yeast</name>
    <name type="synonym">Saccharomyces cerevisiae x Saccharomyces eubayanus</name>
    <dbReference type="NCBI Taxonomy" id="27292"/>
    <lineage>
        <taxon>Eukaryota</taxon>
        <taxon>Fungi</taxon>
        <taxon>Dikarya</taxon>
        <taxon>Ascomycota</taxon>
        <taxon>Saccharomycotina</taxon>
        <taxon>Saccharomycetes</taxon>
        <taxon>Saccharomycetales</taxon>
        <taxon>Saccharomycetaceae</taxon>
        <taxon>Saccharomyces</taxon>
    </lineage>
</organism>
<dbReference type="InterPro" id="IPR000795">
    <property type="entry name" value="T_Tr_GTP-bd_dom"/>
</dbReference>
<dbReference type="InterPro" id="IPR009000">
    <property type="entry name" value="Transl_B-barrel_sf"/>
</dbReference>
<dbReference type="SMR" id="A0A6C1DTJ8"/>
<dbReference type="GO" id="GO:0032790">
    <property type="term" value="P:ribosome disassembly"/>
    <property type="evidence" value="ECO:0007669"/>
    <property type="project" value="UniProtKB-UniRule"/>
</dbReference>
<proteinExistence type="inferred from homology"/>
<feature type="domain" description="Tr-type G" evidence="7">
    <location>
        <begin position="39"/>
        <end position="327"/>
    </location>
</feature>
<comment type="function">
    <text evidence="6">Mitochondrial GTPase that mediates the disassembly of ribosomes from messenger RNA at the termination of mitochondrial protein biosynthesis. Not involved in the GTP-dependent ribosomal translocation step during translation elongation.</text>
</comment>
<dbReference type="FunFam" id="3.40.50.300:FF:001636">
    <property type="entry name" value="Ribosome-releasing factor 2, mitochondrial"/>
    <property type="match status" value="1"/>
</dbReference>
<evidence type="ECO:0000256" key="1">
    <source>
        <dbReference type="ARBA" id="ARBA00022741"/>
    </source>
</evidence>
<dbReference type="InterPro" id="IPR041095">
    <property type="entry name" value="EFG_II"/>
</dbReference>
<dbReference type="Pfam" id="PF00679">
    <property type="entry name" value="EFG_C"/>
    <property type="match status" value="1"/>
</dbReference>
<evidence type="ECO:0000256" key="6">
    <source>
        <dbReference type="HAMAP-Rule" id="MF_03059"/>
    </source>
</evidence>
<dbReference type="GO" id="GO:0005525">
    <property type="term" value="F:GTP binding"/>
    <property type="evidence" value="ECO:0007669"/>
    <property type="project" value="UniProtKB-UniRule"/>
</dbReference>
<keyword evidence="2 6" id="KW-0648">Protein biosynthesis</keyword>
<dbReference type="AlphaFoldDB" id="A0A6C1DTJ8"/>
<dbReference type="Gene3D" id="3.40.50.300">
    <property type="entry name" value="P-loop containing nucleotide triphosphate hydrolases"/>
    <property type="match status" value="1"/>
</dbReference>
<dbReference type="SUPFAM" id="SSF54980">
    <property type="entry name" value="EF-G C-terminal domain-like"/>
    <property type="match status" value="2"/>
</dbReference>
<name>A0A6C1DTJ8_SACPS</name>
<dbReference type="InterPro" id="IPR005225">
    <property type="entry name" value="Small_GTP-bd"/>
</dbReference>
<dbReference type="InterPro" id="IPR004161">
    <property type="entry name" value="EFTu-like_2"/>
</dbReference>
<keyword evidence="9" id="KW-1185">Reference proteome</keyword>
<keyword evidence="3" id="KW-0809">Transit peptide</keyword>
<accession>A0A6C1DTJ8</accession>
<evidence type="ECO:0000256" key="5">
    <source>
        <dbReference type="ARBA" id="ARBA00023134"/>
    </source>
</evidence>
<gene>
    <name evidence="8" type="primary">MEF2_1</name>
    <name evidence="6" type="synonym">MEF2</name>
    <name evidence="8" type="ORF">GRS66_002687</name>
</gene>
<comment type="similarity">
    <text evidence="6">Belongs to the TRAFAC class translation factor GTPase superfamily. Classic translation factor GTPase family. EF-G/EF-2 subfamily.</text>
</comment>
<evidence type="ECO:0000313" key="8">
    <source>
        <dbReference type="EMBL" id="QID80368.1"/>
    </source>
</evidence>
<dbReference type="PANTHER" id="PTHR43261:SF1">
    <property type="entry name" value="RIBOSOME-RELEASING FACTOR 2, MITOCHONDRIAL"/>
    <property type="match status" value="1"/>
</dbReference>
<dbReference type="EMBL" id="CP048991">
    <property type="protein sequence ID" value="QID80368.1"/>
    <property type="molecule type" value="Genomic_DNA"/>
</dbReference>
<keyword evidence="4 6" id="KW-0496">Mitochondrion</keyword>
<dbReference type="GO" id="GO:0003924">
    <property type="term" value="F:GTPase activity"/>
    <property type="evidence" value="ECO:0007669"/>
    <property type="project" value="UniProtKB-UniRule"/>
</dbReference>
<dbReference type="PANTHER" id="PTHR43261">
    <property type="entry name" value="TRANSLATION ELONGATION FACTOR G-RELATED"/>
    <property type="match status" value="1"/>
</dbReference>
<dbReference type="InterPro" id="IPR027417">
    <property type="entry name" value="P-loop_NTPase"/>
</dbReference>
<dbReference type="CDD" id="cd04092">
    <property type="entry name" value="mtEFG2_II_like"/>
    <property type="match status" value="1"/>
</dbReference>
<feature type="binding site" evidence="6">
    <location>
        <begin position="113"/>
        <end position="117"/>
    </location>
    <ligand>
        <name>GTP</name>
        <dbReference type="ChEBI" id="CHEBI:37565"/>
    </ligand>
</feature>
<dbReference type="PROSITE" id="PS51722">
    <property type="entry name" value="G_TR_2"/>
    <property type="match status" value="1"/>
</dbReference>